<dbReference type="InterPro" id="IPR011990">
    <property type="entry name" value="TPR-like_helical_dom_sf"/>
</dbReference>
<dbReference type="InterPro" id="IPR019734">
    <property type="entry name" value="TPR_rpt"/>
</dbReference>
<dbReference type="KEGG" id="gax:Pan161_32760"/>
<feature type="repeat" description="TPR" evidence="1">
    <location>
        <begin position="33"/>
        <end position="66"/>
    </location>
</feature>
<name>A0A517VF22_9PLAN</name>
<keyword evidence="3" id="KW-1185">Reference proteome</keyword>
<dbReference type="RefSeq" id="WP_197995327.1">
    <property type="nucleotide sequence ID" value="NZ_CP036343.1"/>
</dbReference>
<proteinExistence type="predicted"/>
<dbReference type="Proteomes" id="UP000316855">
    <property type="component" value="Chromosome"/>
</dbReference>
<dbReference type="Pfam" id="PF14559">
    <property type="entry name" value="TPR_19"/>
    <property type="match status" value="1"/>
</dbReference>
<reference evidence="2 3" key="1">
    <citation type="submission" date="2019-02" db="EMBL/GenBank/DDBJ databases">
        <title>Deep-cultivation of Planctomycetes and their phenomic and genomic characterization uncovers novel biology.</title>
        <authorList>
            <person name="Wiegand S."/>
            <person name="Jogler M."/>
            <person name="Boedeker C."/>
            <person name="Pinto D."/>
            <person name="Vollmers J."/>
            <person name="Rivas-Marin E."/>
            <person name="Kohn T."/>
            <person name="Peeters S.H."/>
            <person name="Heuer A."/>
            <person name="Rast P."/>
            <person name="Oberbeckmann S."/>
            <person name="Bunk B."/>
            <person name="Jeske O."/>
            <person name="Meyerdierks A."/>
            <person name="Storesund J.E."/>
            <person name="Kallscheuer N."/>
            <person name="Luecker S."/>
            <person name="Lage O.M."/>
            <person name="Pohl T."/>
            <person name="Merkel B.J."/>
            <person name="Hornburger P."/>
            <person name="Mueller R.-W."/>
            <person name="Bruemmer F."/>
            <person name="Labrenz M."/>
            <person name="Spormann A.M."/>
            <person name="Op den Camp H."/>
            <person name="Overmann J."/>
            <person name="Amann R."/>
            <person name="Jetten M.S.M."/>
            <person name="Mascher T."/>
            <person name="Medema M.H."/>
            <person name="Devos D.P."/>
            <person name="Kaster A.-K."/>
            <person name="Ovreas L."/>
            <person name="Rohde M."/>
            <person name="Galperin M.Y."/>
            <person name="Jogler C."/>
        </authorList>
    </citation>
    <scope>NUCLEOTIDE SEQUENCE [LARGE SCALE GENOMIC DNA]</scope>
    <source>
        <strain evidence="2 3">Pan161</strain>
    </source>
</reference>
<dbReference type="PANTHER" id="PTHR12558:SF13">
    <property type="entry name" value="CELL DIVISION CYCLE PROTEIN 27 HOMOLOG"/>
    <property type="match status" value="1"/>
</dbReference>
<evidence type="ECO:0000256" key="1">
    <source>
        <dbReference type="PROSITE-ProRule" id="PRU00339"/>
    </source>
</evidence>
<feature type="repeat" description="TPR" evidence="1">
    <location>
        <begin position="67"/>
        <end position="100"/>
    </location>
</feature>
<dbReference type="PANTHER" id="PTHR12558">
    <property type="entry name" value="CELL DIVISION CYCLE 16,23,27"/>
    <property type="match status" value="1"/>
</dbReference>
<dbReference type="Pfam" id="PF13432">
    <property type="entry name" value="TPR_16"/>
    <property type="match status" value="1"/>
</dbReference>
<organism evidence="2 3">
    <name type="scientific">Gimesia algae</name>
    <dbReference type="NCBI Taxonomy" id="2527971"/>
    <lineage>
        <taxon>Bacteria</taxon>
        <taxon>Pseudomonadati</taxon>
        <taxon>Planctomycetota</taxon>
        <taxon>Planctomycetia</taxon>
        <taxon>Planctomycetales</taxon>
        <taxon>Planctomycetaceae</taxon>
        <taxon>Gimesia</taxon>
    </lineage>
</organism>
<dbReference type="PROSITE" id="PS51257">
    <property type="entry name" value="PROKAR_LIPOPROTEIN"/>
    <property type="match status" value="1"/>
</dbReference>
<feature type="repeat" description="TPR" evidence="1">
    <location>
        <begin position="169"/>
        <end position="202"/>
    </location>
</feature>
<accession>A0A517VF22</accession>
<gene>
    <name evidence="2" type="ORF">Pan161_32760</name>
</gene>
<dbReference type="SMART" id="SM00028">
    <property type="entry name" value="TPR"/>
    <property type="match status" value="4"/>
</dbReference>
<dbReference type="EMBL" id="CP036343">
    <property type="protein sequence ID" value="QDT91615.1"/>
    <property type="molecule type" value="Genomic_DNA"/>
</dbReference>
<dbReference type="AlphaFoldDB" id="A0A517VF22"/>
<keyword evidence="1" id="KW-0802">TPR repeat</keyword>
<evidence type="ECO:0000313" key="3">
    <source>
        <dbReference type="Proteomes" id="UP000316855"/>
    </source>
</evidence>
<evidence type="ECO:0000313" key="2">
    <source>
        <dbReference type="EMBL" id="QDT91615.1"/>
    </source>
</evidence>
<dbReference type="Gene3D" id="1.25.40.10">
    <property type="entry name" value="Tetratricopeptide repeat domain"/>
    <property type="match status" value="1"/>
</dbReference>
<protein>
    <submittedName>
        <fullName evidence="2">Cellulose synthase subunit BcsC</fullName>
    </submittedName>
</protein>
<dbReference type="SUPFAM" id="SSF48452">
    <property type="entry name" value="TPR-like"/>
    <property type="match status" value="1"/>
</dbReference>
<sequence>MHLTRIKYSFIGNLTILLSLGIVTLSGCNSMHGVASNEMGNGYYQRGEYAKARESFTRAVADNPSNPDYVHNLAVAMEKEGNLAGAEQTYQNALRIDPTHQPSHHGLAELMISQGRQQDAVQHITAWRDTQPYIAESHLEMAWLLEQSGDINGAEQSLKAAANVDPNHPKVLAHLGQVYQQTGRSEEAIAMYEKSLYSEWYQPQVQSRIASIKKPYDTGNSQDRIVAKGWEHGPMGNGSLLRYRTRTAQASYTHPLPTYTTGGTTSTVAMMNAGQISQAGGYSNQVVTSQPMLVAPGMTGQPIQMGTPYMTASPEPINVDPAHFPTEPATAGTPIVQPY</sequence>
<dbReference type="PROSITE" id="PS50005">
    <property type="entry name" value="TPR"/>
    <property type="match status" value="3"/>
</dbReference>